<proteinExistence type="predicted"/>
<organism evidence="2 3">
    <name type="scientific">Actinomyces oris</name>
    <dbReference type="NCBI Taxonomy" id="544580"/>
    <lineage>
        <taxon>Bacteria</taxon>
        <taxon>Bacillati</taxon>
        <taxon>Actinomycetota</taxon>
        <taxon>Actinomycetes</taxon>
        <taxon>Actinomycetales</taxon>
        <taxon>Actinomycetaceae</taxon>
        <taxon>Actinomyces</taxon>
    </lineage>
</organism>
<feature type="compositionally biased region" description="Low complexity" evidence="1">
    <location>
        <begin position="83"/>
        <end position="97"/>
    </location>
</feature>
<reference evidence="2 3" key="1">
    <citation type="submission" date="2016-12" db="EMBL/GenBank/DDBJ databases">
        <title>Genomic Comparison of strains in the 'Actinomyces naeslundii' Group.</title>
        <authorList>
            <person name="Mughal S.R."/>
            <person name="Do T."/>
            <person name="Gilbert S.C."/>
            <person name="Witherden E.A."/>
            <person name="Didelot X."/>
            <person name="Beighton D."/>
        </authorList>
    </citation>
    <scope>NUCLEOTIDE SEQUENCE [LARGE SCALE GENOMIC DNA]</scope>
    <source>
        <strain evidence="2 3">CCUG 33920</strain>
    </source>
</reference>
<sequence length="97" mass="9713">MLSSHSFLPPRAGARGLTRTTSAPGRDWCPAGAAPRYHLACRAACPDGDGVHDRFVSSCDGLSRPVLLRADGAGAPGSGSSGGSPVMAGSVPLLRGV</sequence>
<evidence type="ECO:0000313" key="3">
    <source>
        <dbReference type="Proteomes" id="UP000186857"/>
    </source>
</evidence>
<feature type="region of interest" description="Disordered" evidence="1">
    <location>
        <begin position="1"/>
        <end position="25"/>
    </location>
</feature>
<dbReference type="EMBL" id="MSKJ01000006">
    <property type="protein sequence ID" value="OLO45538.1"/>
    <property type="molecule type" value="Genomic_DNA"/>
</dbReference>
<dbReference type="AlphaFoldDB" id="A0A1Q8VBT2"/>
<accession>A0A1Q8VBT2</accession>
<protein>
    <submittedName>
        <fullName evidence="2">Uncharacterized protein</fullName>
    </submittedName>
</protein>
<name>A0A1Q8VBT2_9ACTO</name>
<evidence type="ECO:0000313" key="2">
    <source>
        <dbReference type="EMBL" id="OLO45538.1"/>
    </source>
</evidence>
<gene>
    <name evidence="2" type="ORF">BKH29_02895</name>
</gene>
<comment type="caution">
    <text evidence="2">The sequence shown here is derived from an EMBL/GenBank/DDBJ whole genome shotgun (WGS) entry which is preliminary data.</text>
</comment>
<evidence type="ECO:0000256" key="1">
    <source>
        <dbReference type="SAM" id="MobiDB-lite"/>
    </source>
</evidence>
<dbReference type="OrthoDB" id="3259023at2"/>
<feature type="region of interest" description="Disordered" evidence="1">
    <location>
        <begin position="71"/>
        <end position="97"/>
    </location>
</feature>
<dbReference type="Proteomes" id="UP000186857">
    <property type="component" value="Unassembled WGS sequence"/>
</dbReference>